<name>H0QH18_ARTG1</name>
<organism evidence="2 3">
    <name type="scientific">Arthrobacter globiformis (strain ATCC 8010 / DSM 20124 / JCM 1332 / NBRC 12137 / NCIMB 8907 / NRRL B-2979 / 168)</name>
    <dbReference type="NCBI Taxonomy" id="1077972"/>
    <lineage>
        <taxon>Bacteria</taxon>
        <taxon>Bacillati</taxon>
        <taxon>Actinomycetota</taxon>
        <taxon>Actinomycetes</taxon>
        <taxon>Micrococcales</taxon>
        <taxon>Micrococcaceae</taxon>
        <taxon>Arthrobacter</taxon>
    </lineage>
</organism>
<dbReference type="Gene3D" id="2.30.29.80">
    <property type="match status" value="1"/>
</dbReference>
<evidence type="ECO:0000313" key="3">
    <source>
        <dbReference type="Proteomes" id="UP000003828"/>
    </source>
</evidence>
<dbReference type="InterPro" id="IPR010879">
    <property type="entry name" value="DUF1508"/>
</dbReference>
<proteinExistence type="predicted"/>
<dbReference type="Pfam" id="PF07411">
    <property type="entry name" value="DUF1508"/>
    <property type="match status" value="1"/>
</dbReference>
<sequence length="103" mass="11355">MYRRVARIMWRGPLSSMVAGQWQQVGPARATKHQQGVSTPMAGKFEVHQDSDQSYKFRLMDGDGNIVAESPRFKSVSGVVAGINALRENAATGLVVDLRKSQH</sequence>
<dbReference type="AlphaFoldDB" id="H0QH18"/>
<dbReference type="STRING" id="1077972.ARGLB_008_01420"/>
<dbReference type="Proteomes" id="UP000003828">
    <property type="component" value="Unassembled WGS sequence"/>
</dbReference>
<dbReference type="eggNOG" id="COG3422">
    <property type="taxonomic scope" value="Bacteria"/>
</dbReference>
<protein>
    <recommendedName>
        <fullName evidence="1">DUF1508 domain-containing protein</fullName>
    </recommendedName>
</protein>
<evidence type="ECO:0000313" key="2">
    <source>
        <dbReference type="EMBL" id="GAB12119.1"/>
    </source>
</evidence>
<comment type="caution">
    <text evidence="2">The sequence shown here is derived from an EMBL/GenBank/DDBJ whole genome shotgun (WGS) entry which is preliminary data.</text>
</comment>
<keyword evidence="3" id="KW-1185">Reference proteome</keyword>
<dbReference type="SUPFAM" id="SSF160113">
    <property type="entry name" value="YegP-like"/>
    <property type="match status" value="1"/>
</dbReference>
<evidence type="ECO:0000259" key="1">
    <source>
        <dbReference type="Pfam" id="PF07411"/>
    </source>
</evidence>
<reference evidence="2 3" key="1">
    <citation type="submission" date="2011-12" db="EMBL/GenBank/DDBJ databases">
        <title>Whole genome shotgun sequence of Arthrobacter globiformis NBRC 12137.</title>
        <authorList>
            <person name="Miyazawa S."/>
            <person name="Hosoyama A."/>
            <person name="Tsuchikane K."/>
            <person name="Katsumata H."/>
            <person name="Yamazaki S."/>
            <person name="Fujita N."/>
        </authorList>
    </citation>
    <scope>NUCLEOTIDE SEQUENCE [LARGE SCALE GENOMIC DNA]</scope>
    <source>
        <strain evidence="2 3">NBRC 12137</strain>
    </source>
</reference>
<dbReference type="EMBL" id="BAEG01000008">
    <property type="protein sequence ID" value="GAB12119.1"/>
    <property type="molecule type" value="Genomic_DNA"/>
</dbReference>
<feature type="domain" description="DUF1508" evidence="1">
    <location>
        <begin position="50"/>
        <end position="97"/>
    </location>
</feature>
<dbReference type="InterPro" id="IPR036913">
    <property type="entry name" value="YegP-like_sf"/>
</dbReference>
<gene>
    <name evidence="2" type="ORF">ARGLB_008_01420</name>
</gene>
<accession>H0QH18</accession>